<dbReference type="AlphaFoldDB" id="A0A0A9DNY7"/>
<accession>A0A0A9DNY7</accession>
<evidence type="ECO:0000313" key="1">
    <source>
        <dbReference type="EMBL" id="JAD87375.1"/>
    </source>
</evidence>
<reference evidence="1" key="1">
    <citation type="submission" date="2014-09" db="EMBL/GenBank/DDBJ databases">
        <authorList>
            <person name="Magalhaes I.L.F."/>
            <person name="Oliveira U."/>
            <person name="Santos F.R."/>
            <person name="Vidigal T.H.D.A."/>
            <person name="Brescovit A.D."/>
            <person name="Santos A.J."/>
        </authorList>
    </citation>
    <scope>NUCLEOTIDE SEQUENCE</scope>
    <source>
        <tissue evidence="1">Shoot tissue taken approximately 20 cm above the soil surface</tissue>
    </source>
</reference>
<proteinExistence type="predicted"/>
<name>A0A0A9DNY7_ARUDO</name>
<reference evidence="1" key="2">
    <citation type="journal article" date="2015" name="Data Brief">
        <title>Shoot transcriptome of the giant reed, Arundo donax.</title>
        <authorList>
            <person name="Barrero R.A."/>
            <person name="Guerrero F.D."/>
            <person name="Moolhuijzen P."/>
            <person name="Goolsby J.A."/>
            <person name="Tidwell J."/>
            <person name="Bellgard S.E."/>
            <person name="Bellgard M.I."/>
        </authorList>
    </citation>
    <scope>NUCLEOTIDE SEQUENCE</scope>
    <source>
        <tissue evidence="1">Shoot tissue taken approximately 20 cm above the soil surface</tissue>
    </source>
</reference>
<sequence length="175" mass="18579">MAPASTESDAADLPARRSDAGDVAGNVWDLAAVSPPPSSGREIYIYRNTYNLVPRSIGGGGLRSLKFFGNDVEVLPPEARELDGLESLQVKVSAPRVSGAPLRRMRALKELELSMVPPRPSSCSILAEVVGLKCLTKLTICHFSIRYVQNRQTASSIASACLPAAMAFSASNGCC</sequence>
<organism evidence="1">
    <name type="scientific">Arundo donax</name>
    <name type="common">Giant reed</name>
    <name type="synonym">Donax arundinaceus</name>
    <dbReference type="NCBI Taxonomy" id="35708"/>
    <lineage>
        <taxon>Eukaryota</taxon>
        <taxon>Viridiplantae</taxon>
        <taxon>Streptophyta</taxon>
        <taxon>Embryophyta</taxon>
        <taxon>Tracheophyta</taxon>
        <taxon>Spermatophyta</taxon>
        <taxon>Magnoliopsida</taxon>
        <taxon>Liliopsida</taxon>
        <taxon>Poales</taxon>
        <taxon>Poaceae</taxon>
        <taxon>PACMAD clade</taxon>
        <taxon>Arundinoideae</taxon>
        <taxon>Arundineae</taxon>
        <taxon>Arundo</taxon>
    </lineage>
</organism>
<protein>
    <submittedName>
        <fullName evidence="1">Uncharacterized protein</fullName>
    </submittedName>
</protein>
<dbReference type="EMBL" id="GBRH01210520">
    <property type="protein sequence ID" value="JAD87375.1"/>
    <property type="molecule type" value="Transcribed_RNA"/>
</dbReference>